<dbReference type="Pfam" id="PF05857">
    <property type="entry name" value="TraX"/>
    <property type="match status" value="1"/>
</dbReference>
<name>A0ABT1EAH5_9FIRM</name>
<accession>A0ABT1EAH5</accession>
<feature type="transmembrane region" description="Helical" evidence="1">
    <location>
        <begin position="12"/>
        <end position="31"/>
    </location>
</feature>
<feature type="transmembrane region" description="Helical" evidence="1">
    <location>
        <begin position="146"/>
        <end position="162"/>
    </location>
</feature>
<dbReference type="EMBL" id="JAMZFW010000014">
    <property type="protein sequence ID" value="MCP1102807.1"/>
    <property type="molecule type" value="Genomic_DNA"/>
</dbReference>
<dbReference type="Proteomes" id="UP001523566">
    <property type="component" value="Unassembled WGS sequence"/>
</dbReference>
<keyword evidence="1" id="KW-1133">Transmembrane helix</keyword>
<keyword evidence="1" id="KW-0812">Transmembrane</keyword>
<reference evidence="2 3" key="1">
    <citation type="journal article" date="2022" name="Genome Biol. Evol.">
        <title>Host diet, physiology and behaviors set the stage for Lachnospiraceae cladogenesis.</title>
        <authorList>
            <person name="Vera-Ponce De Leon A."/>
            <person name="Schneider M."/>
            <person name="Jahnes B.C."/>
            <person name="Sadowski V."/>
            <person name="Camuy-Velez L.A."/>
            <person name="Duan J."/>
            <person name="Sabree Z.L."/>
        </authorList>
    </citation>
    <scope>NUCLEOTIDE SEQUENCE [LARGE SCALE GENOMIC DNA]</scope>
    <source>
        <strain evidence="2 3">PAL113</strain>
    </source>
</reference>
<feature type="transmembrane region" description="Helical" evidence="1">
    <location>
        <begin position="168"/>
        <end position="185"/>
    </location>
</feature>
<feature type="transmembrane region" description="Helical" evidence="1">
    <location>
        <begin position="197"/>
        <end position="218"/>
    </location>
</feature>
<evidence type="ECO:0000313" key="3">
    <source>
        <dbReference type="Proteomes" id="UP001523566"/>
    </source>
</evidence>
<gene>
    <name evidence="2" type="ORF">NK125_10300</name>
</gene>
<dbReference type="InterPro" id="IPR008875">
    <property type="entry name" value="TraX"/>
</dbReference>
<feature type="transmembrane region" description="Helical" evidence="1">
    <location>
        <begin position="37"/>
        <end position="58"/>
    </location>
</feature>
<comment type="caution">
    <text evidence="2">The sequence shown here is derived from an EMBL/GenBank/DDBJ whole genome shotgun (WGS) entry which is preliminary data.</text>
</comment>
<feature type="transmembrane region" description="Helical" evidence="1">
    <location>
        <begin position="110"/>
        <end position="139"/>
    </location>
</feature>
<proteinExistence type="predicted"/>
<organism evidence="2 3">
    <name type="scientific">Aequitasia blattaphilus</name>
    <dbReference type="NCBI Taxonomy" id="2949332"/>
    <lineage>
        <taxon>Bacteria</taxon>
        <taxon>Bacillati</taxon>
        <taxon>Bacillota</taxon>
        <taxon>Clostridia</taxon>
        <taxon>Lachnospirales</taxon>
        <taxon>Lachnospiraceae</taxon>
        <taxon>Aequitasia</taxon>
    </lineage>
</organism>
<evidence type="ECO:0000256" key="1">
    <source>
        <dbReference type="SAM" id="Phobius"/>
    </source>
</evidence>
<keyword evidence="1" id="KW-0472">Membrane</keyword>
<protein>
    <submittedName>
        <fullName evidence="2">Conjugal transfer protein TraX</fullName>
    </submittedName>
</protein>
<dbReference type="RefSeq" id="WP_262066593.1">
    <property type="nucleotide sequence ID" value="NZ_JAMXOD010000014.1"/>
</dbReference>
<feature type="transmembrane region" description="Helical" evidence="1">
    <location>
        <begin position="65"/>
        <end position="83"/>
    </location>
</feature>
<evidence type="ECO:0000313" key="2">
    <source>
        <dbReference type="EMBL" id="MCP1102807.1"/>
    </source>
</evidence>
<keyword evidence="3" id="KW-1185">Reference proteome</keyword>
<sequence length="219" mass="25263">MKKTLPNLNTGFLKLVGIIMMTLDHVGQLFFPTANWMHILGRIAFPLFAYCLVLGALYTRNIKRYLGRLFLLALISQPLYMLLLDKNLNTVFTLFCGLLLLQCIDNFQSYWWSIPAIFTLEFFIGMDYGFYGLLLICLFYIFRNDSLLSFIFIALGMIVGSYDAHLQIQSQIFALLALPFLYLPVKGDVKIKSVLFYLYYPGHLFLLLMTCLILGHPIH</sequence>